<dbReference type="AlphaFoldDB" id="A0A0B2PJK7"/>
<gene>
    <name evidence="2" type="ORF">glysoja_032463</name>
</gene>
<keyword evidence="1" id="KW-1133">Transmembrane helix</keyword>
<organism evidence="2">
    <name type="scientific">Glycine soja</name>
    <name type="common">Wild soybean</name>
    <dbReference type="NCBI Taxonomy" id="3848"/>
    <lineage>
        <taxon>Eukaryota</taxon>
        <taxon>Viridiplantae</taxon>
        <taxon>Streptophyta</taxon>
        <taxon>Embryophyta</taxon>
        <taxon>Tracheophyta</taxon>
        <taxon>Spermatophyta</taxon>
        <taxon>Magnoliopsida</taxon>
        <taxon>eudicotyledons</taxon>
        <taxon>Gunneridae</taxon>
        <taxon>Pentapetalae</taxon>
        <taxon>rosids</taxon>
        <taxon>fabids</taxon>
        <taxon>Fabales</taxon>
        <taxon>Fabaceae</taxon>
        <taxon>Papilionoideae</taxon>
        <taxon>50 kb inversion clade</taxon>
        <taxon>NPAAA clade</taxon>
        <taxon>indigoferoid/millettioid clade</taxon>
        <taxon>Phaseoleae</taxon>
        <taxon>Glycine</taxon>
        <taxon>Glycine subgen. Soja</taxon>
    </lineage>
</organism>
<evidence type="ECO:0000256" key="1">
    <source>
        <dbReference type="SAM" id="Phobius"/>
    </source>
</evidence>
<reference evidence="2" key="1">
    <citation type="submission" date="2014-07" db="EMBL/GenBank/DDBJ databases">
        <title>Identification of a novel salt tolerance gene in wild soybean by whole-genome sequencing.</title>
        <authorList>
            <person name="Lam H.-M."/>
            <person name="Qi X."/>
            <person name="Li M.-W."/>
            <person name="Liu X."/>
            <person name="Xie M."/>
            <person name="Ni M."/>
            <person name="Xu X."/>
        </authorList>
    </citation>
    <scope>NUCLEOTIDE SEQUENCE [LARGE SCALE GENOMIC DNA]</scope>
    <source>
        <tissue evidence="2">Root</tissue>
    </source>
</reference>
<accession>A0A0B2PJK7</accession>
<proteinExistence type="predicted"/>
<keyword evidence="1" id="KW-0472">Membrane</keyword>
<name>A0A0B2PJK7_GLYSO</name>
<keyword evidence="1" id="KW-0812">Transmembrane</keyword>
<dbReference type="Proteomes" id="UP000053555">
    <property type="component" value="Unassembled WGS sequence"/>
</dbReference>
<protein>
    <submittedName>
        <fullName evidence="2">Uncharacterized protein</fullName>
    </submittedName>
</protein>
<feature type="transmembrane region" description="Helical" evidence="1">
    <location>
        <begin position="36"/>
        <end position="54"/>
    </location>
</feature>
<sequence length="82" mass="9456">MNPLSLFCCFFPTLLGPARISYDAQTYEKACHQVYFYLFLSYTLFVYLFSLFFLHACPNISALSIPNSVLRINIIVVLFCVL</sequence>
<evidence type="ECO:0000313" key="2">
    <source>
        <dbReference type="EMBL" id="KHN07919.1"/>
    </source>
</evidence>
<dbReference type="EMBL" id="KN666493">
    <property type="protein sequence ID" value="KHN07919.1"/>
    <property type="molecule type" value="Genomic_DNA"/>
</dbReference>